<comment type="caution">
    <text evidence="2">The sequence shown here is derived from an EMBL/GenBank/DDBJ whole genome shotgun (WGS) entry which is preliminary data.</text>
</comment>
<dbReference type="EMBL" id="JBHDLJ010000004">
    <property type="protein sequence ID" value="MFB0834259.1"/>
    <property type="molecule type" value="Genomic_DNA"/>
</dbReference>
<feature type="transmembrane region" description="Helical" evidence="1">
    <location>
        <begin position="143"/>
        <end position="162"/>
    </location>
</feature>
<organism evidence="2 3">
    <name type="scientific">Arthrobacter halodurans</name>
    <dbReference type="NCBI Taxonomy" id="516699"/>
    <lineage>
        <taxon>Bacteria</taxon>
        <taxon>Bacillati</taxon>
        <taxon>Actinomycetota</taxon>
        <taxon>Actinomycetes</taxon>
        <taxon>Micrococcales</taxon>
        <taxon>Micrococcaceae</taxon>
        <taxon>Arthrobacter</taxon>
    </lineage>
</organism>
<evidence type="ECO:0000313" key="2">
    <source>
        <dbReference type="EMBL" id="MFB0834259.1"/>
    </source>
</evidence>
<sequence>MAETDVPARWARANQKAAVIADHGIDEPLRIYLRWHLPLGVLILVGLGYALSNLLLSEPWNTDLALGLMLAVFGTFAGGLAYTNRRLKSRVSLARSTPLYGLEKPEQKSIRRQMLGNEPPVPEQLGVVRGVAIEHRYMMARQFVFLFPFQMLLCASQIVNFWTDTVSFATFLWVVALFLSVWACAYSAWQYRRIGAFLNGTYAAGEQGAAQSSSAT</sequence>
<feature type="transmembrane region" description="Helical" evidence="1">
    <location>
        <begin position="168"/>
        <end position="189"/>
    </location>
</feature>
<dbReference type="RefSeq" id="WP_373971430.1">
    <property type="nucleotide sequence ID" value="NZ_JBHDLJ010000004.1"/>
</dbReference>
<evidence type="ECO:0000256" key="1">
    <source>
        <dbReference type="SAM" id="Phobius"/>
    </source>
</evidence>
<keyword evidence="1" id="KW-0472">Membrane</keyword>
<proteinExistence type="predicted"/>
<reference evidence="2 3" key="1">
    <citation type="submission" date="2024-09" db="EMBL/GenBank/DDBJ databases">
        <authorList>
            <person name="Salinas-Garcia M.A."/>
            <person name="Prieme A."/>
        </authorList>
    </citation>
    <scope>NUCLEOTIDE SEQUENCE [LARGE SCALE GENOMIC DNA]</scope>
    <source>
        <strain evidence="2 3">DSM 21081</strain>
    </source>
</reference>
<gene>
    <name evidence="2" type="ORF">ACETWP_06625</name>
</gene>
<feature type="transmembrane region" description="Helical" evidence="1">
    <location>
        <begin position="35"/>
        <end position="52"/>
    </location>
</feature>
<evidence type="ECO:0000313" key="3">
    <source>
        <dbReference type="Proteomes" id="UP001575652"/>
    </source>
</evidence>
<accession>A0ABV4UKU8</accession>
<protein>
    <submittedName>
        <fullName evidence="2">Uncharacterized protein</fullName>
    </submittedName>
</protein>
<keyword evidence="1" id="KW-0812">Transmembrane</keyword>
<dbReference type="Proteomes" id="UP001575652">
    <property type="component" value="Unassembled WGS sequence"/>
</dbReference>
<keyword evidence="3" id="KW-1185">Reference proteome</keyword>
<name>A0ABV4UKU8_9MICC</name>
<feature type="transmembrane region" description="Helical" evidence="1">
    <location>
        <begin position="64"/>
        <end position="83"/>
    </location>
</feature>
<keyword evidence="1" id="KW-1133">Transmembrane helix</keyword>